<proteinExistence type="predicted"/>
<organism evidence="1 2">
    <name type="scientific">Dactylonectria estremocensis</name>
    <dbReference type="NCBI Taxonomy" id="1079267"/>
    <lineage>
        <taxon>Eukaryota</taxon>
        <taxon>Fungi</taxon>
        <taxon>Dikarya</taxon>
        <taxon>Ascomycota</taxon>
        <taxon>Pezizomycotina</taxon>
        <taxon>Sordariomycetes</taxon>
        <taxon>Hypocreomycetidae</taxon>
        <taxon>Hypocreales</taxon>
        <taxon>Nectriaceae</taxon>
        <taxon>Dactylonectria</taxon>
    </lineage>
</organism>
<keyword evidence="2" id="KW-1185">Reference proteome</keyword>
<dbReference type="AlphaFoldDB" id="A0A9P9ISC9"/>
<accession>A0A9P9ISC9</accession>
<dbReference type="Proteomes" id="UP000717696">
    <property type="component" value="Unassembled WGS sequence"/>
</dbReference>
<comment type="caution">
    <text evidence="1">The sequence shown here is derived from an EMBL/GenBank/DDBJ whole genome shotgun (WGS) entry which is preliminary data.</text>
</comment>
<evidence type="ECO:0000313" key="2">
    <source>
        <dbReference type="Proteomes" id="UP000717696"/>
    </source>
</evidence>
<name>A0A9P9ISC9_9HYPO</name>
<evidence type="ECO:0000313" key="1">
    <source>
        <dbReference type="EMBL" id="KAH7129319.1"/>
    </source>
</evidence>
<protein>
    <submittedName>
        <fullName evidence="1">Uncharacterized protein</fullName>
    </submittedName>
</protein>
<gene>
    <name evidence="1" type="ORF">B0J13DRAFT_135662</name>
</gene>
<dbReference type="EMBL" id="JAGMUU010000021">
    <property type="protein sequence ID" value="KAH7129319.1"/>
    <property type="molecule type" value="Genomic_DNA"/>
</dbReference>
<reference evidence="1" key="1">
    <citation type="journal article" date="2021" name="Nat. Commun.">
        <title>Genetic determinants of endophytism in the Arabidopsis root mycobiome.</title>
        <authorList>
            <person name="Mesny F."/>
            <person name="Miyauchi S."/>
            <person name="Thiergart T."/>
            <person name="Pickel B."/>
            <person name="Atanasova L."/>
            <person name="Karlsson M."/>
            <person name="Huettel B."/>
            <person name="Barry K.W."/>
            <person name="Haridas S."/>
            <person name="Chen C."/>
            <person name="Bauer D."/>
            <person name="Andreopoulos W."/>
            <person name="Pangilinan J."/>
            <person name="LaButti K."/>
            <person name="Riley R."/>
            <person name="Lipzen A."/>
            <person name="Clum A."/>
            <person name="Drula E."/>
            <person name="Henrissat B."/>
            <person name="Kohler A."/>
            <person name="Grigoriev I.V."/>
            <person name="Martin F.M."/>
            <person name="Hacquard S."/>
        </authorList>
    </citation>
    <scope>NUCLEOTIDE SEQUENCE</scope>
    <source>
        <strain evidence="1">MPI-CAGE-AT-0021</strain>
    </source>
</reference>
<sequence>MKLLHRLQRSRDICPKSLASLKESRLLPAPQTALFPATANGKQGNYLLLPNSIPFDFTCLPVSSVSAASRPPNDFFLSPLADAPPFTGLNFLLGLIANPEPFVPVPRKLTTCLDKWICACEAHAPLLRFNVWLNILPAQFTPSLPANQPSYCEQKAVLVQFPTFPRPATCRVLTDLPASPFPCDVWLMNPWLKSRLQTEIGPRGV</sequence>